<dbReference type="InterPro" id="IPR015915">
    <property type="entry name" value="Kelch-typ_b-propeller"/>
</dbReference>
<reference evidence="3" key="1">
    <citation type="submission" date="2022-12" db="EMBL/GenBank/DDBJ databases">
        <title>Draft genome assemblies for two species of Escallonia (Escalloniales).</title>
        <authorList>
            <person name="Chanderbali A."/>
            <person name="Dervinis C."/>
            <person name="Anghel I."/>
            <person name="Soltis D."/>
            <person name="Soltis P."/>
            <person name="Zapata F."/>
        </authorList>
    </citation>
    <scope>NUCLEOTIDE SEQUENCE</scope>
    <source>
        <strain evidence="3">UCBG64.0493</strain>
        <tissue evidence="3">Leaf</tissue>
    </source>
</reference>
<evidence type="ECO:0008006" key="5">
    <source>
        <dbReference type="Google" id="ProtNLM"/>
    </source>
</evidence>
<feature type="domain" description="F-box" evidence="2">
    <location>
        <begin position="2"/>
        <end position="37"/>
    </location>
</feature>
<dbReference type="Proteomes" id="UP001188597">
    <property type="component" value="Unassembled WGS sequence"/>
</dbReference>
<gene>
    <name evidence="3" type="ORF">RJ639_040757</name>
</gene>
<dbReference type="InterPro" id="IPR001810">
    <property type="entry name" value="F-box_dom"/>
</dbReference>
<dbReference type="SMART" id="SM00612">
    <property type="entry name" value="Kelch"/>
    <property type="match status" value="1"/>
</dbReference>
<dbReference type="Gene3D" id="1.20.1280.50">
    <property type="match status" value="1"/>
</dbReference>
<keyword evidence="4" id="KW-1185">Reference proteome</keyword>
<accession>A0AA89B384</accession>
<dbReference type="EMBL" id="JAVXUP010000515">
    <property type="protein sequence ID" value="KAK3026085.1"/>
    <property type="molecule type" value="Genomic_DNA"/>
</dbReference>
<protein>
    <recommendedName>
        <fullName evidence="5">F-box domain-containing protein</fullName>
    </recommendedName>
</protein>
<dbReference type="InterPro" id="IPR006652">
    <property type="entry name" value="Kelch_1"/>
</dbReference>
<comment type="caution">
    <text evidence="3">The sequence shown here is derived from an EMBL/GenBank/DDBJ whole genome shotgun (WGS) entry which is preliminary data.</text>
</comment>
<name>A0AA89B384_9ASTE</name>
<evidence type="ECO:0000259" key="1">
    <source>
        <dbReference type="Pfam" id="PF08268"/>
    </source>
</evidence>
<evidence type="ECO:0000313" key="4">
    <source>
        <dbReference type="Proteomes" id="UP001188597"/>
    </source>
</evidence>
<dbReference type="SUPFAM" id="SSF117281">
    <property type="entry name" value="Kelch motif"/>
    <property type="match status" value="1"/>
</dbReference>
<dbReference type="InterPro" id="IPR036047">
    <property type="entry name" value="F-box-like_dom_sf"/>
</dbReference>
<sequence length="365" mass="40698">MWSNIPFDLLANIFSFLSPDSLARAMSTCRAWHRFAECTASPETSRRHHPAWFVALPARSRSLSCYVHNPVQDNWHVLSMSFVPNLARPIATLGGLIIFRPTSATALNLAICNPFTGQLKHLPNLQIARTNPAVGVVEHGPFFSFRIYVAGGMSEAPHGGASYETTVEMYDSRNDAWKIIRSMPVAFAVRLTVWTPNESVCANGVFYWITSARAYSVMGFEIGTNKWRELGVPMGATLQFAALVPRNKKLTLVGGTSHGEVCIWELYEGDYWCMIEKVPCELATKLLGGKGSWGSTKCVGVDGAVCLYRDLRTGMVVWREVVEKGRWEWFWVKSCCSMRGKEVENFPIKGLLLHPNLAPSFLLSV</sequence>
<dbReference type="SUPFAM" id="SSF81383">
    <property type="entry name" value="F-box domain"/>
    <property type="match status" value="1"/>
</dbReference>
<evidence type="ECO:0000259" key="2">
    <source>
        <dbReference type="Pfam" id="PF12937"/>
    </source>
</evidence>
<evidence type="ECO:0000313" key="3">
    <source>
        <dbReference type="EMBL" id="KAK3026085.1"/>
    </source>
</evidence>
<dbReference type="CDD" id="cd09917">
    <property type="entry name" value="F-box_SF"/>
    <property type="match status" value="1"/>
</dbReference>
<proteinExistence type="predicted"/>
<dbReference type="Gene3D" id="2.120.10.80">
    <property type="entry name" value="Kelch-type beta propeller"/>
    <property type="match status" value="1"/>
</dbReference>
<dbReference type="InterPro" id="IPR017451">
    <property type="entry name" value="F-box-assoc_interact_dom"/>
</dbReference>
<dbReference type="Pfam" id="PF12937">
    <property type="entry name" value="F-box-like"/>
    <property type="match status" value="1"/>
</dbReference>
<dbReference type="NCBIfam" id="TIGR01640">
    <property type="entry name" value="F_box_assoc_1"/>
    <property type="match status" value="1"/>
</dbReference>
<dbReference type="InterPro" id="IPR013187">
    <property type="entry name" value="F-box-assoc_dom_typ3"/>
</dbReference>
<dbReference type="InterPro" id="IPR050796">
    <property type="entry name" value="SCF_F-box_component"/>
</dbReference>
<dbReference type="AlphaFoldDB" id="A0AA89B384"/>
<feature type="domain" description="F-box associated beta-propeller type 3" evidence="1">
    <location>
        <begin position="81"/>
        <end position="267"/>
    </location>
</feature>
<dbReference type="PANTHER" id="PTHR31672">
    <property type="entry name" value="BNACNNG10540D PROTEIN"/>
    <property type="match status" value="1"/>
</dbReference>
<organism evidence="3 4">
    <name type="scientific">Escallonia herrerae</name>
    <dbReference type="NCBI Taxonomy" id="1293975"/>
    <lineage>
        <taxon>Eukaryota</taxon>
        <taxon>Viridiplantae</taxon>
        <taxon>Streptophyta</taxon>
        <taxon>Embryophyta</taxon>
        <taxon>Tracheophyta</taxon>
        <taxon>Spermatophyta</taxon>
        <taxon>Magnoliopsida</taxon>
        <taxon>eudicotyledons</taxon>
        <taxon>Gunneridae</taxon>
        <taxon>Pentapetalae</taxon>
        <taxon>asterids</taxon>
        <taxon>campanulids</taxon>
        <taxon>Escalloniales</taxon>
        <taxon>Escalloniaceae</taxon>
        <taxon>Escallonia</taxon>
    </lineage>
</organism>
<dbReference type="PANTHER" id="PTHR31672:SF2">
    <property type="entry name" value="F-BOX DOMAIN-CONTAINING PROTEIN"/>
    <property type="match status" value="1"/>
</dbReference>
<dbReference type="Pfam" id="PF08268">
    <property type="entry name" value="FBA_3"/>
    <property type="match status" value="1"/>
</dbReference>